<evidence type="ECO:0000313" key="1">
    <source>
        <dbReference type="EMBL" id="KAA6342151.1"/>
    </source>
</evidence>
<gene>
    <name evidence="1" type="ORF">EZS27_010076</name>
</gene>
<dbReference type="SUPFAM" id="SSF53335">
    <property type="entry name" value="S-adenosyl-L-methionine-dependent methyltransferases"/>
    <property type="match status" value="1"/>
</dbReference>
<dbReference type="InterPro" id="IPR029063">
    <property type="entry name" value="SAM-dependent_MTases_sf"/>
</dbReference>
<dbReference type="EMBL" id="SNRY01000342">
    <property type="protein sequence ID" value="KAA6342151.1"/>
    <property type="molecule type" value="Genomic_DNA"/>
</dbReference>
<dbReference type="PANTHER" id="PTHR41313:SF1">
    <property type="entry name" value="DNA METHYLASE ADENINE-SPECIFIC DOMAIN-CONTAINING PROTEIN"/>
    <property type="match status" value="1"/>
</dbReference>
<protein>
    <recommendedName>
        <fullName evidence="2">DNA methylase adenine-specific domain-containing protein</fullName>
    </recommendedName>
</protein>
<dbReference type="PANTHER" id="PTHR41313">
    <property type="entry name" value="ADENINE-SPECIFIC METHYLTRANSFERASE"/>
    <property type="match status" value="1"/>
</dbReference>
<name>A0A5J4SA49_9ZZZZ</name>
<sequence length="135" mass="15145">MKNSRDENEYKRYFGSLKNSILTAFYTPPDVVQVISDTLKDNGITPVRFLEPSAGNGAFADAFRQSFPTNETICFEKDLLTGKILSHLQPDSKVHIRGFEEIENRPDNQFDVVSSNIPFGDVAILHTAFMKSGDL</sequence>
<proteinExistence type="predicted"/>
<accession>A0A5J4SA49</accession>
<evidence type="ECO:0008006" key="2">
    <source>
        <dbReference type="Google" id="ProtNLM"/>
    </source>
</evidence>
<organism evidence="1">
    <name type="scientific">termite gut metagenome</name>
    <dbReference type="NCBI Taxonomy" id="433724"/>
    <lineage>
        <taxon>unclassified sequences</taxon>
        <taxon>metagenomes</taxon>
        <taxon>organismal metagenomes</taxon>
    </lineage>
</organism>
<dbReference type="InterPro" id="IPR052933">
    <property type="entry name" value="DNA_Protect_Modify"/>
</dbReference>
<reference evidence="1" key="1">
    <citation type="submission" date="2019-03" db="EMBL/GenBank/DDBJ databases">
        <title>Single cell metagenomics reveals metabolic interactions within the superorganism composed of flagellate Streblomastix strix and complex community of Bacteroidetes bacteria on its surface.</title>
        <authorList>
            <person name="Treitli S.C."/>
            <person name="Kolisko M."/>
            <person name="Husnik F."/>
            <person name="Keeling P."/>
            <person name="Hampl V."/>
        </authorList>
    </citation>
    <scope>NUCLEOTIDE SEQUENCE</scope>
    <source>
        <strain evidence="1">STM</strain>
    </source>
</reference>
<dbReference type="Gene3D" id="3.40.50.150">
    <property type="entry name" value="Vaccinia Virus protein VP39"/>
    <property type="match status" value="1"/>
</dbReference>
<comment type="caution">
    <text evidence="1">The sequence shown here is derived from an EMBL/GenBank/DDBJ whole genome shotgun (WGS) entry which is preliminary data.</text>
</comment>
<dbReference type="AlphaFoldDB" id="A0A5J4SA49"/>
<dbReference type="PRINTS" id="PR00507">
    <property type="entry name" value="N12N6MTFRASE"/>
</dbReference>